<proteinExistence type="predicted"/>
<dbReference type="Proteomes" id="UP000282028">
    <property type="component" value="Unassembled WGS sequence"/>
</dbReference>
<accession>A0A3M8CJ75</accession>
<evidence type="ECO:0000313" key="2">
    <source>
        <dbReference type="Proteomes" id="UP000282028"/>
    </source>
</evidence>
<organism evidence="1 2">
    <name type="scientific">Brevibacillus invocatus</name>
    <dbReference type="NCBI Taxonomy" id="173959"/>
    <lineage>
        <taxon>Bacteria</taxon>
        <taxon>Bacillati</taxon>
        <taxon>Bacillota</taxon>
        <taxon>Bacilli</taxon>
        <taxon>Bacillales</taxon>
        <taxon>Paenibacillaceae</taxon>
        <taxon>Brevibacillus</taxon>
    </lineage>
</organism>
<evidence type="ECO:0000313" key="1">
    <source>
        <dbReference type="EMBL" id="RNB75720.1"/>
    </source>
</evidence>
<dbReference type="OrthoDB" id="2465253at2"/>
<protein>
    <submittedName>
        <fullName evidence="1">Uncharacterized protein</fullName>
    </submittedName>
</protein>
<dbReference type="RefSeq" id="WP_122907885.1">
    <property type="nucleotide sequence ID" value="NZ_CBCSBE010000044.1"/>
</dbReference>
<sequence length="220" mass="26075">MKNQVNNRIQAKAFGVQHPVVVPKVGQEAMRDQDLAMGSLMKFVDQYLVEEKMKANYLVEMFDDFHDEDLNEAFNEAVQYFHRNYRPFIEVHFMDYKGQPVDQLTSEQRLVMIAELQQALKELPLVPLTLMYDPESLTAVWEIPEARRFLSEQEFYKMRDNFLKMLISIDFSTPVPTEDFYDGELRYHSIPMIKLYHDYQNKIKPLQDFDQICGIEVCVR</sequence>
<comment type="caution">
    <text evidence="1">The sequence shown here is derived from an EMBL/GenBank/DDBJ whole genome shotgun (WGS) entry which is preliminary data.</text>
</comment>
<name>A0A3M8CJ75_9BACL</name>
<dbReference type="AlphaFoldDB" id="A0A3M8CJ75"/>
<reference evidence="1 2" key="1">
    <citation type="submission" date="2018-10" db="EMBL/GenBank/DDBJ databases">
        <title>Phylogenomics of Brevibacillus.</title>
        <authorList>
            <person name="Dunlap C."/>
        </authorList>
    </citation>
    <scope>NUCLEOTIDE SEQUENCE [LARGE SCALE GENOMIC DNA]</scope>
    <source>
        <strain evidence="1 2">JCM 12215</strain>
    </source>
</reference>
<gene>
    <name evidence="1" type="ORF">EDM52_04675</name>
</gene>
<dbReference type="EMBL" id="RHHR01000009">
    <property type="protein sequence ID" value="RNB75720.1"/>
    <property type="molecule type" value="Genomic_DNA"/>
</dbReference>
<keyword evidence="2" id="KW-1185">Reference proteome</keyword>